<organism evidence="1 2">
    <name type="scientific">Dictyobacter aurantiacus</name>
    <dbReference type="NCBI Taxonomy" id="1936993"/>
    <lineage>
        <taxon>Bacteria</taxon>
        <taxon>Bacillati</taxon>
        <taxon>Chloroflexota</taxon>
        <taxon>Ktedonobacteria</taxon>
        <taxon>Ktedonobacterales</taxon>
        <taxon>Dictyobacteraceae</taxon>
        <taxon>Dictyobacter</taxon>
    </lineage>
</organism>
<protein>
    <submittedName>
        <fullName evidence="1">Uncharacterized protein</fullName>
    </submittedName>
</protein>
<keyword evidence="2" id="KW-1185">Reference proteome</keyword>
<evidence type="ECO:0000313" key="2">
    <source>
        <dbReference type="Proteomes" id="UP000287224"/>
    </source>
</evidence>
<dbReference type="Proteomes" id="UP000287224">
    <property type="component" value="Unassembled WGS sequence"/>
</dbReference>
<accession>A0A401ZNQ7</accession>
<proteinExistence type="predicted"/>
<dbReference type="EMBL" id="BIFQ01000002">
    <property type="protein sequence ID" value="GCE08493.1"/>
    <property type="molecule type" value="Genomic_DNA"/>
</dbReference>
<comment type="caution">
    <text evidence="1">The sequence shown here is derived from an EMBL/GenBank/DDBJ whole genome shotgun (WGS) entry which is preliminary data.</text>
</comment>
<sequence length="65" mass="7190">MVAWGRECAPTQPHKKTPGYSDWVAGVSECFYGLFSQIDIGPVTEVESVAVHGNTMDFGRDDSRR</sequence>
<name>A0A401ZNQ7_9CHLR</name>
<evidence type="ECO:0000313" key="1">
    <source>
        <dbReference type="EMBL" id="GCE08493.1"/>
    </source>
</evidence>
<gene>
    <name evidence="1" type="ORF">KDAU_58220</name>
</gene>
<reference evidence="2" key="1">
    <citation type="submission" date="2018-12" db="EMBL/GenBank/DDBJ databases">
        <title>Tengunoibacter tsumagoiensis gen. nov., sp. nov., Dictyobacter kobayashii sp. nov., D. alpinus sp. nov., and D. joshuensis sp. nov. and description of Dictyobacteraceae fam. nov. within the order Ktedonobacterales isolated from Tengu-no-mugimeshi.</title>
        <authorList>
            <person name="Wang C.M."/>
            <person name="Zheng Y."/>
            <person name="Sakai Y."/>
            <person name="Toyoda A."/>
            <person name="Minakuchi Y."/>
            <person name="Abe K."/>
            <person name="Yokota A."/>
            <person name="Yabe S."/>
        </authorList>
    </citation>
    <scope>NUCLEOTIDE SEQUENCE [LARGE SCALE GENOMIC DNA]</scope>
    <source>
        <strain evidence="2">S-27</strain>
    </source>
</reference>
<dbReference type="AlphaFoldDB" id="A0A401ZNQ7"/>